<keyword evidence="1" id="KW-0677">Repeat</keyword>
<comment type="caution">
    <text evidence="5">The sequence shown here is derived from an EMBL/GenBank/DDBJ whole genome shotgun (WGS) entry which is preliminary data.</text>
</comment>
<dbReference type="InterPro" id="IPR032675">
    <property type="entry name" value="LRR_dom_sf"/>
</dbReference>
<keyword evidence="2" id="KW-0611">Plant defense</keyword>
<evidence type="ECO:0000256" key="1">
    <source>
        <dbReference type="ARBA" id="ARBA00022737"/>
    </source>
</evidence>
<evidence type="ECO:0000259" key="4">
    <source>
        <dbReference type="Pfam" id="PF23598"/>
    </source>
</evidence>
<dbReference type="InterPro" id="IPR027417">
    <property type="entry name" value="P-loop_NTPase"/>
</dbReference>
<dbReference type="InterPro" id="IPR055414">
    <property type="entry name" value="LRR_R13L4/SHOC2-like"/>
</dbReference>
<dbReference type="PANTHER" id="PTHR36766">
    <property type="entry name" value="PLANT BROAD-SPECTRUM MILDEW RESISTANCE PROTEIN RPW8"/>
    <property type="match status" value="1"/>
</dbReference>
<dbReference type="EMBL" id="JAMSHJ010000004">
    <property type="protein sequence ID" value="KAI5418167.1"/>
    <property type="molecule type" value="Genomic_DNA"/>
</dbReference>
<dbReference type="SUPFAM" id="SSF52047">
    <property type="entry name" value="RNI-like"/>
    <property type="match status" value="1"/>
</dbReference>
<dbReference type="Gramene" id="PSAT_LOCUS17190_t1">
    <property type="protein sequence ID" value="CAL5197671.1"/>
    <property type="gene ID" value="PSAT_LOCUS17190"/>
</dbReference>
<evidence type="ECO:0000259" key="3">
    <source>
        <dbReference type="Pfam" id="PF00931"/>
    </source>
</evidence>
<dbReference type="GO" id="GO:0043531">
    <property type="term" value="F:ADP binding"/>
    <property type="evidence" value="ECO:0007669"/>
    <property type="project" value="InterPro"/>
</dbReference>
<feature type="domain" description="Disease resistance R13L4/SHOC-2-like LRR" evidence="4">
    <location>
        <begin position="657"/>
        <end position="801"/>
    </location>
</feature>
<dbReference type="Gramene" id="Psat04G0270400-T1">
    <property type="protein sequence ID" value="KAI5418167.1"/>
    <property type="gene ID" value="KIW84_042704"/>
</dbReference>
<dbReference type="AlphaFoldDB" id="A0A9D4XD31"/>
<dbReference type="Gene3D" id="3.40.50.300">
    <property type="entry name" value="P-loop containing nucleotide triphosphate hydrolases"/>
    <property type="match status" value="1"/>
</dbReference>
<reference evidence="5 6" key="1">
    <citation type="journal article" date="2022" name="Nat. Genet.">
        <title>Improved pea reference genome and pan-genome highlight genomic features and evolutionary characteristics.</title>
        <authorList>
            <person name="Yang T."/>
            <person name="Liu R."/>
            <person name="Luo Y."/>
            <person name="Hu S."/>
            <person name="Wang D."/>
            <person name="Wang C."/>
            <person name="Pandey M.K."/>
            <person name="Ge S."/>
            <person name="Xu Q."/>
            <person name="Li N."/>
            <person name="Li G."/>
            <person name="Huang Y."/>
            <person name="Saxena R.K."/>
            <person name="Ji Y."/>
            <person name="Li M."/>
            <person name="Yan X."/>
            <person name="He Y."/>
            <person name="Liu Y."/>
            <person name="Wang X."/>
            <person name="Xiang C."/>
            <person name="Varshney R.K."/>
            <person name="Ding H."/>
            <person name="Gao S."/>
            <person name="Zong X."/>
        </authorList>
    </citation>
    <scope>NUCLEOTIDE SEQUENCE [LARGE SCALE GENOMIC DNA]</scope>
    <source>
        <strain evidence="5 6">cv. Zhongwan 6</strain>
    </source>
</reference>
<dbReference type="InterPro" id="IPR002182">
    <property type="entry name" value="NB-ARC"/>
</dbReference>
<dbReference type="PANTHER" id="PTHR36766:SF21">
    <property type="entry name" value="NB-ARC DOMAIN DISEASE RESISTANCE PROTEIN"/>
    <property type="match status" value="1"/>
</dbReference>
<proteinExistence type="predicted"/>
<evidence type="ECO:0000313" key="5">
    <source>
        <dbReference type="EMBL" id="KAI5418167.1"/>
    </source>
</evidence>
<dbReference type="Pfam" id="PF23598">
    <property type="entry name" value="LRR_14"/>
    <property type="match status" value="1"/>
</dbReference>
<protein>
    <recommendedName>
        <fullName evidence="7">Disease resistance protein</fullName>
    </recommendedName>
</protein>
<gene>
    <name evidence="5" type="ORF">KIW84_042704</name>
</gene>
<dbReference type="Gene3D" id="1.10.8.430">
    <property type="entry name" value="Helical domain of apoptotic protease-activating factors"/>
    <property type="match status" value="1"/>
</dbReference>
<dbReference type="PRINTS" id="PR00364">
    <property type="entry name" value="DISEASERSIST"/>
</dbReference>
<keyword evidence="6" id="KW-1185">Reference proteome</keyword>
<dbReference type="OrthoDB" id="2016095at2759"/>
<evidence type="ECO:0000256" key="2">
    <source>
        <dbReference type="ARBA" id="ARBA00022821"/>
    </source>
</evidence>
<dbReference type="Proteomes" id="UP001058974">
    <property type="component" value="Chromosome 4"/>
</dbReference>
<feature type="domain" description="NB-ARC" evidence="3">
    <location>
        <begin position="163"/>
        <end position="319"/>
    </location>
</feature>
<evidence type="ECO:0008006" key="7">
    <source>
        <dbReference type="Google" id="ProtNLM"/>
    </source>
</evidence>
<dbReference type="SUPFAM" id="SSF52540">
    <property type="entry name" value="P-loop containing nucleoside triphosphate hydrolases"/>
    <property type="match status" value="1"/>
</dbReference>
<dbReference type="Gene3D" id="3.80.10.10">
    <property type="entry name" value="Ribonuclease Inhibitor"/>
    <property type="match status" value="1"/>
</dbReference>
<name>A0A9D4XD31_PEA</name>
<dbReference type="Pfam" id="PF00931">
    <property type="entry name" value="NB-ARC"/>
    <property type="match status" value="1"/>
</dbReference>
<dbReference type="InterPro" id="IPR036388">
    <property type="entry name" value="WH-like_DNA-bd_sf"/>
</dbReference>
<dbReference type="Gene3D" id="1.10.10.10">
    <property type="entry name" value="Winged helix-like DNA-binding domain superfamily/Winged helix DNA-binding domain"/>
    <property type="match status" value="1"/>
</dbReference>
<dbReference type="GO" id="GO:0006952">
    <property type="term" value="P:defense response"/>
    <property type="evidence" value="ECO:0007669"/>
    <property type="project" value="UniProtKB-KW"/>
</dbReference>
<dbReference type="InterPro" id="IPR042197">
    <property type="entry name" value="Apaf_helical"/>
</dbReference>
<sequence>MSSATHILSLTTRFHDILIKISQIVEKARNNKRTRTLLRSTLKDLSPLVKDINQYNQHLNQPRAEINSLLQENVACKCSSHNTLWNKCLSLFRNGSYVVGEDSQSLTVKDVKETLYKVREILELINNENFEHKLNEDGEPPIKSPFGIPENPEFTVGLDIPFTKLKMELLKDGSSTLVLTGLGGLGKTTLATKLCWDEHVKAKFKENMIFVTFSKTPMLKIIIERLFEHCGYYPVPEFQTDEDAVNRLGLLLKKVEGSPLLLVLDDVWPNSETYIQKLQFQISDFKILVTSRVAFAKFSTTSVLQPLVHKDAVILFHHYAQMEKDNSNILDKDLVEKVVKNCKGLPIAIKVTATSLRNRPYDFWRKTVKELSQGHSILDSNTELITDILQKVLDVLEDNLILKECFKDLALFPEDHRIPVVALMYMWTELYDLDDNGIEATEIISKLSSMNLAHVSIARKNASDADDYNYNSHFITLQDLVRDLGIYQNTKEPIVRRKRMIIDMNVNKWEWHIGQKQQDLMIRILSKFLSLCVKQNPQQLDARILSVSTDDTCASDWSQIETAQAEVLILNLHTKQYLFPESMEKMSKLKVLIITNYGFHPCELNNFELLNSLHSLTRIRLEWISVPSFGTLKNLKKLSLYMCHTNLAFEKGSMVISDAFPNLEELNIDYCKDLVVLPNAVCDITPLKKLSVTNCHKLSSLPQDIGKLENLELLRLSSCTDLEEIPNSIGKLSNLRHLDISNCISLSNLPEEFGDICNLRNLYMASCGSCELPFSVINLLNLKVITCDEETAASWEAFQAMLPNMKIEVPHVDVNLNWLHSIIS</sequence>
<evidence type="ECO:0000313" key="6">
    <source>
        <dbReference type="Proteomes" id="UP001058974"/>
    </source>
</evidence>
<organism evidence="5 6">
    <name type="scientific">Pisum sativum</name>
    <name type="common">Garden pea</name>
    <name type="synonym">Lathyrus oleraceus</name>
    <dbReference type="NCBI Taxonomy" id="3888"/>
    <lineage>
        <taxon>Eukaryota</taxon>
        <taxon>Viridiplantae</taxon>
        <taxon>Streptophyta</taxon>
        <taxon>Embryophyta</taxon>
        <taxon>Tracheophyta</taxon>
        <taxon>Spermatophyta</taxon>
        <taxon>Magnoliopsida</taxon>
        <taxon>eudicotyledons</taxon>
        <taxon>Gunneridae</taxon>
        <taxon>Pentapetalae</taxon>
        <taxon>rosids</taxon>
        <taxon>fabids</taxon>
        <taxon>Fabales</taxon>
        <taxon>Fabaceae</taxon>
        <taxon>Papilionoideae</taxon>
        <taxon>50 kb inversion clade</taxon>
        <taxon>NPAAA clade</taxon>
        <taxon>Hologalegina</taxon>
        <taxon>IRL clade</taxon>
        <taxon>Fabeae</taxon>
        <taxon>Lathyrus</taxon>
    </lineage>
</organism>
<accession>A0A9D4XD31</accession>